<proteinExistence type="predicted"/>
<dbReference type="Proteomes" id="UP000251571">
    <property type="component" value="Unassembled WGS sequence"/>
</dbReference>
<keyword evidence="1" id="KW-1133">Transmembrane helix</keyword>
<feature type="transmembrane region" description="Helical" evidence="1">
    <location>
        <begin position="72"/>
        <end position="96"/>
    </location>
</feature>
<dbReference type="InterPro" id="IPR010295">
    <property type="entry name" value="DUF898"/>
</dbReference>
<organism evidence="3 5">
    <name type="scientific">Jannaschia seohaensis</name>
    <dbReference type="NCBI Taxonomy" id="475081"/>
    <lineage>
        <taxon>Bacteria</taxon>
        <taxon>Pseudomonadati</taxon>
        <taxon>Pseudomonadota</taxon>
        <taxon>Alphaproteobacteria</taxon>
        <taxon>Rhodobacterales</taxon>
        <taxon>Roseobacteraceae</taxon>
        <taxon>Jannaschia</taxon>
    </lineage>
</organism>
<evidence type="ECO:0000313" key="3">
    <source>
        <dbReference type="EMBL" id="SSA41366.1"/>
    </source>
</evidence>
<name>A0A2Y9ABP6_9RHOB</name>
<dbReference type="Pfam" id="PF05987">
    <property type="entry name" value="DUF898"/>
    <property type="match status" value="1"/>
</dbReference>
<keyword evidence="4" id="KW-1185">Reference proteome</keyword>
<accession>A0A2Y9ABP6</accession>
<sequence>MSSGTALDRMSAEVVGSKGALFALVFKTTALTVATLGIYSFWARTRTRRWLWSSLRVGGSPFEYVGQPLEKLMGFVIAAVIVAVYLGLIVMVLIFASLNLFGGPGPGTAAAFGLLLPVYWFAQYRGLRYLLNHTRWRGISFSMTPGAWRYSGLATLWTLLSILSLGLLWPVRQQQLWRFRARNTYYGDDHFRLTIPARRLVPPFLPALAGIWGLAATTYIVGGMEREDYAWLYLLFGPLAVFGWVHWKTVSFRLLASSLAFAGAAGLTVRPATGRVIGIHTGGWLAVGLVLVVALIAALFAFGFLAVSALPQIENIEELDPIWFVLGGLLFYLTFFLGRSALRLVFVTYPLIRHVGQGLEVRGAAEVNAVRKGESSHMHDADGFANLFDMGSGI</sequence>
<feature type="transmembrane region" description="Helical" evidence="1">
    <location>
        <begin position="108"/>
        <end position="127"/>
    </location>
</feature>
<feature type="transmembrane region" description="Helical" evidence="1">
    <location>
        <begin position="322"/>
        <end position="342"/>
    </location>
</feature>
<dbReference type="Proteomes" id="UP000245839">
    <property type="component" value="Unassembled WGS sequence"/>
</dbReference>
<keyword evidence="1" id="KW-0812">Transmembrane</keyword>
<feature type="transmembrane region" description="Helical" evidence="1">
    <location>
        <begin position="148"/>
        <end position="169"/>
    </location>
</feature>
<evidence type="ECO:0000256" key="1">
    <source>
        <dbReference type="SAM" id="Phobius"/>
    </source>
</evidence>
<dbReference type="OrthoDB" id="7462354at2"/>
<dbReference type="AlphaFoldDB" id="A0A2Y9ABP6"/>
<keyword evidence="1" id="KW-0472">Membrane</keyword>
<dbReference type="EMBL" id="UETC01000002">
    <property type="protein sequence ID" value="SSA41366.1"/>
    <property type="molecule type" value="Genomic_DNA"/>
</dbReference>
<reference evidence="3 5" key="1">
    <citation type="submission" date="2016-10" db="EMBL/GenBank/DDBJ databases">
        <authorList>
            <person name="Cai Z."/>
        </authorList>
    </citation>
    <scope>NUCLEOTIDE SEQUENCE [LARGE SCALE GENOMIC DNA]</scope>
    <source>
        <strain evidence="3 5">DSM 25227</strain>
    </source>
</reference>
<feature type="transmembrane region" description="Helical" evidence="1">
    <location>
        <begin position="253"/>
        <end position="272"/>
    </location>
</feature>
<protein>
    <submittedName>
        <fullName evidence="2">Uncharacterized protein DUF898</fullName>
    </submittedName>
</protein>
<feature type="transmembrane region" description="Helical" evidence="1">
    <location>
        <begin position="284"/>
        <end position="310"/>
    </location>
</feature>
<gene>
    <name evidence="2" type="ORF">BCF38_102203</name>
    <name evidence="3" type="ORF">SAMN05421539_102203</name>
</gene>
<reference evidence="2 4" key="2">
    <citation type="submission" date="2018-03" db="EMBL/GenBank/DDBJ databases">
        <title>Genomic Encyclopedia of Archaeal and Bacterial Type Strains, Phase II (KMG-II): from individual species to whole genera.</title>
        <authorList>
            <person name="Goeker M."/>
        </authorList>
    </citation>
    <scope>NUCLEOTIDE SEQUENCE [LARGE SCALE GENOMIC DNA]</scope>
    <source>
        <strain evidence="2 4">DSM 25227</strain>
    </source>
</reference>
<dbReference type="EMBL" id="QGDJ01000002">
    <property type="protein sequence ID" value="PWJ20956.1"/>
    <property type="molecule type" value="Genomic_DNA"/>
</dbReference>
<feature type="transmembrane region" description="Helical" evidence="1">
    <location>
        <begin position="20"/>
        <end position="42"/>
    </location>
</feature>
<feature type="transmembrane region" description="Helical" evidence="1">
    <location>
        <begin position="204"/>
        <end position="222"/>
    </location>
</feature>
<dbReference type="RefSeq" id="WP_109563320.1">
    <property type="nucleotide sequence ID" value="NZ_QGDJ01000002.1"/>
</dbReference>
<evidence type="ECO:0000313" key="2">
    <source>
        <dbReference type="EMBL" id="PWJ20956.1"/>
    </source>
</evidence>
<evidence type="ECO:0000313" key="4">
    <source>
        <dbReference type="Proteomes" id="UP000245839"/>
    </source>
</evidence>
<feature type="transmembrane region" description="Helical" evidence="1">
    <location>
        <begin position="229"/>
        <end position="247"/>
    </location>
</feature>
<evidence type="ECO:0000313" key="5">
    <source>
        <dbReference type="Proteomes" id="UP000251571"/>
    </source>
</evidence>